<dbReference type="PANTHER" id="PTHR21017">
    <property type="entry name" value="NIPSNAP-RELATED"/>
    <property type="match status" value="1"/>
</dbReference>
<evidence type="ECO:0000313" key="5">
    <source>
        <dbReference type="Proteomes" id="UP000053815"/>
    </source>
</evidence>
<reference evidence="4" key="1">
    <citation type="submission" date="2014-09" db="EMBL/GenBank/DDBJ databases">
        <title>Draft genome sequence of an oleaginous Mucoromycotina fungus Mucor ambiguus NBRC6742.</title>
        <authorList>
            <person name="Takeda I."/>
            <person name="Yamane N."/>
            <person name="Morita T."/>
            <person name="Tamano K."/>
            <person name="Machida M."/>
            <person name="Baker S."/>
            <person name="Koike H."/>
        </authorList>
    </citation>
    <scope>NUCLEOTIDE SEQUENCE</scope>
    <source>
        <strain evidence="4">NBRC 6742</strain>
    </source>
</reference>
<dbReference type="InterPro" id="IPR012577">
    <property type="entry name" value="NIPSNAP"/>
</dbReference>
<dbReference type="SUPFAM" id="SSF54909">
    <property type="entry name" value="Dimeric alpha+beta barrel"/>
    <property type="match status" value="2"/>
</dbReference>
<dbReference type="Proteomes" id="UP000053815">
    <property type="component" value="Unassembled WGS sequence"/>
</dbReference>
<dbReference type="STRING" id="91626.A0A0C9M6R5"/>
<dbReference type="GO" id="GO:0005739">
    <property type="term" value="C:mitochondrion"/>
    <property type="evidence" value="ECO:0007669"/>
    <property type="project" value="TreeGrafter"/>
</dbReference>
<feature type="domain" description="NIPSNAP" evidence="3">
    <location>
        <begin position="117"/>
        <end position="211"/>
    </location>
</feature>
<evidence type="ECO:0000256" key="2">
    <source>
        <dbReference type="SAM" id="MobiDB-lite"/>
    </source>
</evidence>
<evidence type="ECO:0000313" key="4">
    <source>
        <dbReference type="EMBL" id="GAN05591.1"/>
    </source>
</evidence>
<gene>
    <name evidence="4" type="ORF">MAM1_0096c05062</name>
</gene>
<proteinExistence type="inferred from homology"/>
<name>A0A0C9M6R5_9FUNG</name>
<dbReference type="InterPro" id="IPR011008">
    <property type="entry name" value="Dimeric_a/b-barrel"/>
</dbReference>
<dbReference type="EMBL" id="DF836385">
    <property type="protein sequence ID" value="GAN05591.1"/>
    <property type="molecule type" value="Genomic_DNA"/>
</dbReference>
<organism evidence="4">
    <name type="scientific">Mucor ambiguus</name>
    <dbReference type="NCBI Taxonomy" id="91626"/>
    <lineage>
        <taxon>Eukaryota</taxon>
        <taxon>Fungi</taxon>
        <taxon>Fungi incertae sedis</taxon>
        <taxon>Mucoromycota</taxon>
        <taxon>Mucoromycotina</taxon>
        <taxon>Mucoromycetes</taxon>
        <taxon>Mucorales</taxon>
        <taxon>Mucorineae</taxon>
        <taxon>Mucoraceae</taxon>
        <taxon>Mucor</taxon>
    </lineage>
</organism>
<accession>A0A0C9M6R5</accession>
<feature type="region of interest" description="Disordered" evidence="2">
    <location>
        <begin position="39"/>
        <end position="58"/>
    </location>
</feature>
<sequence length="339" mass="38983">MLSRFAQSQRYRLLAASAVRTTAMIPRLIHSQSAISFANKPSYKDDPNRPTIDPSQGAGNEFFENLIYGNKTLRAIEGETHSKMLARGKYVHELQSKSLLSHAWELRRSFVLYGAVHKVKPGKIGEYKALISDHLPKVANDPLNDVHLCGSWSVEIGQQDTFVHIWEYKGYPGHKHTSERLENNPDHVAFMEKLGPLLVSRENDIMLEFDFWQTSPPKVTNGIFELRKYVLKPGRLLEWEMYWRKGLECRRQFCEPVGAWFTQLGELNTVYHMWTYPDLQTRKTTREDAWKSEGWAETVYKTGECSARPHNTLCLTHSTITTSSLGGQYAILHHEAFTL</sequence>
<dbReference type="FunFam" id="3.30.70.100:FF:000004">
    <property type="entry name" value="NIPSNAP family protein"/>
    <property type="match status" value="1"/>
</dbReference>
<keyword evidence="5" id="KW-1185">Reference proteome</keyword>
<evidence type="ECO:0000259" key="3">
    <source>
        <dbReference type="Pfam" id="PF07978"/>
    </source>
</evidence>
<evidence type="ECO:0000256" key="1">
    <source>
        <dbReference type="ARBA" id="ARBA00005291"/>
    </source>
</evidence>
<dbReference type="AlphaFoldDB" id="A0A0C9M6R5"/>
<dbReference type="GO" id="GO:0000423">
    <property type="term" value="P:mitophagy"/>
    <property type="evidence" value="ECO:0007669"/>
    <property type="project" value="UniProtKB-ARBA"/>
</dbReference>
<dbReference type="Gene3D" id="3.30.70.100">
    <property type="match status" value="2"/>
</dbReference>
<dbReference type="PANTHER" id="PTHR21017:SF17">
    <property type="entry name" value="PROTEIN NIPSNAP"/>
    <property type="match status" value="1"/>
</dbReference>
<dbReference type="Pfam" id="PF07978">
    <property type="entry name" value="NIPSNAP"/>
    <property type="match status" value="2"/>
</dbReference>
<feature type="domain" description="NIPSNAP" evidence="3">
    <location>
        <begin position="224"/>
        <end position="305"/>
    </location>
</feature>
<dbReference type="OrthoDB" id="10262843at2759"/>
<comment type="similarity">
    <text evidence="1">Belongs to the NipSnap family.</text>
</comment>
<dbReference type="InterPro" id="IPR051557">
    <property type="entry name" value="NipSnap_domain"/>
</dbReference>
<protein>
    <submittedName>
        <fullName evidence="4">Nipsnap family protein</fullName>
    </submittedName>
</protein>